<dbReference type="Proteomes" id="UP001221898">
    <property type="component" value="Unassembled WGS sequence"/>
</dbReference>
<dbReference type="GO" id="GO:2001033">
    <property type="term" value="P:negative regulation of double-strand break repair via nonhomologous end joining"/>
    <property type="evidence" value="ECO:0007669"/>
    <property type="project" value="InterPro"/>
</dbReference>
<evidence type="ECO:0000313" key="2">
    <source>
        <dbReference type="EMBL" id="KAJ8385756.1"/>
    </source>
</evidence>
<sequence length="205" mass="22734">MGDKHRHLPTWMLGGDVKRNKSERSVQSRKKTKRARVEREMLYFMNEAELVDVALCVVTEGRGTGIHALQTDAEKEAEAYPAKTNGDFVKIEKKRKLESDTVEESPDFEVHERTYVPETDPEDAAEEDIVPYAYAASLEPGEGEENAAPATSGTRGQGVSWLSGRDAEGSGPSRHGAKPEPDRRNSSLAASDDEALRLVREIFFT</sequence>
<dbReference type="InterPro" id="IPR028278">
    <property type="entry name" value="MRI"/>
</dbReference>
<dbReference type="EMBL" id="JAINUG010000242">
    <property type="protein sequence ID" value="KAJ8385756.1"/>
    <property type="molecule type" value="Genomic_DNA"/>
</dbReference>
<dbReference type="PANTHER" id="PTHR14566:SF0">
    <property type="entry name" value="CELL CYCLE REGULATOR OF NON-HOMOLOGOUS END JOINING"/>
    <property type="match status" value="1"/>
</dbReference>
<keyword evidence="3" id="KW-1185">Reference proteome</keyword>
<organism evidence="2 3">
    <name type="scientific">Aldrovandia affinis</name>
    <dbReference type="NCBI Taxonomy" id="143900"/>
    <lineage>
        <taxon>Eukaryota</taxon>
        <taxon>Metazoa</taxon>
        <taxon>Chordata</taxon>
        <taxon>Craniata</taxon>
        <taxon>Vertebrata</taxon>
        <taxon>Euteleostomi</taxon>
        <taxon>Actinopterygii</taxon>
        <taxon>Neopterygii</taxon>
        <taxon>Teleostei</taxon>
        <taxon>Notacanthiformes</taxon>
        <taxon>Halosauridae</taxon>
        <taxon>Aldrovandia</taxon>
    </lineage>
</organism>
<feature type="compositionally biased region" description="Basic and acidic residues" evidence="1">
    <location>
        <begin position="16"/>
        <end position="26"/>
    </location>
</feature>
<comment type="caution">
    <text evidence="2">The sequence shown here is derived from an EMBL/GenBank/DDBJ whole genome shotgun (WGS) entry which is preliminary data.</text>
</comment>
<feature type="compositionally biased region" description="Acidic residues" evidence="1">
    <location>
        <begin position="119"/>
        <end position="129"/>
    </location>
</feature>
<name>A0AAD7RK40_9TELE</name>
<dbReference type="GO" id="GO:0006303">
    <property type="term" value="P:double-strand break repair via nonhomologous end joining"/>
    <property type="evidence" value="ECO:0007669"/>
    <property type="project" value="TreeGrafter"/>
</dbReference>
<dbReference type="AlphaFoldDB" id="A0AAD7RK40"/>
<dbReference type="PANTHER" id="PTHR14566">
    <property type="entry name" value="CELL CYCLE REGULATOR OF NON-HOMOLOGOUS END JOINING"/>
    <property type="match status" value="1"/>
</dbReference>
<dbReference type="GO" id="GO:0005737">
    <property type="term" value="C:cytoplasm"/>
    <property type="evidence" value="ECO:0007669"/>
    <property type="project" value="TreeGrafter"/>
</dbReference>
<reference evidence="2" key="1">
    <citation type="journal article" date="2023" name="Science">
        <title>Genome structures resolve the early diversification of teleost fishes.</title>
        <authorList>
            <person name="Parey E."/>
            <person name="Louis A."/>
            <person name="Montfort J."/>
            <person name="Bouchez O."/>
            <person name="Roques C."/>
            <person name="Iampietro C."/>
            <person name="Lluch J."/>
            <person name="Castinel A."/>
            <person name="Donnadieu C."/>
            <person name="Desvignes T."/>
            <person name="Floi Bucao C."/>
            <person name="Jouanno E."/>
            <person name="Wen M."/>
            <person name="Mejri S."/>
            <person name="Dirks R."/>
            <person name="Jansen H."/>
            <person name="Henkel C."/>
            <person name="Chen W.J."/>
            <person name="Zahm M."/>
            <person name="Cabau C."/>
            <person name="Klopp C."/>
            <person name="Thompson A.W."/>
            <person name="Robinson-Rechavi M."/>
            <person name="Braasch I."/>
            <person name="Lecointre G."/>
            <person name="Bobe J."/>
            <person name="Postlethwait J.H."/>
            <person name="Berthelot C."/>
            <person name="Roest Crollius H."/>
            <person name="Guiguen Y."/>
        </authorList>
    </citation>
    <scope>NUCLEOTIDE SEQUENCE</scope>
    <source>
        <strain evidence="2">NC1722</strain>
    </source>
</reference>
<gene>
    <name evidence="2" type="ORF">AAFF_G00182740</name>
</gene>
<evidence type="ECO:0000256" key="1">
    <source>
        <dbReference type="SAM" id="MobiDB-lite"/>
    </source>
</evidence>
<evidence type="ECO:0000313" key="3">
    <source>
        <dbReference type="Proteomes" id="UP001221898"/>
    </source>
</evidence>
<dbReference type="GO" id="GO:0005634">
    <property type="term" value="C:nucleus"/>
    <property type="evidence" value="ECO:0007669"/>
    <property type="project" value="TreeGrafter"/>
</dbReference>
<feature type="region of interest" description="Disordered" evidence="1">
    <location>
        <begin position="1"/>
        <end position="33"/>
    </location>
</feature>
<feature type="region of interest" description="Disordered" evidence="1">
    <location>
        <begin position="96"/>
        <end position="192"/>
    </location>
</feature>
<protein>
    <submittedName>
        <fullName evidence="2">Uncharacterized protein</fullName>
    </submittedName>
</protein>
<accession>A0AAD7RK40</accession>
<proteinExistence type="predicted"/>